<name>A0A822XYH1_NELNU</name>
<protein>
    <submittedName>
        <fullName evidence="1">Uncharacterized protein</fullName>
    </submittedName>
</protein>
<evidence type="ECO:0000313" key="1">
    <source>
        <dbReference type="EMBL" id="DAD26674.1"/>
    </source>
</evidence>
<dbReference type="Proteomes" id="UP000607653">
    <property type="component" value="Unassembled WGS sequence"/>
</dbReference>
<reference evidence="1 2" key="1">
    <citation type="journal article" date="2020" name="Mol. Biol. Evol.">
        <title>Distinct Expression and Methylation Patterns for Genes with Different Fates following a Single Whole-Genome Duplication in Flowering Plants.</title>
        <authorList>
            <person name="Shi T."/>
            <person name="Rahmani R.S."/>
            <person name="Gugger P.F."/>
            <person name="Wang M."/>
            <person name="Li H."/>
            <person name="Zhang Y."/>
            <person name="Li Z."/>
            <person name="Wang Q."/>
            <person name="Van de Peer Y."/>
            <person name="Marchal K."/>
            <person name="Chen J."/>
        </authorList>
    </citation>
    <scope>NUCLEOTIDE SEQUENCE [LARGE SCALE GENOMIC DNA]</scope>
    <source>
        <tissue evidence="1">Leaf</tissue>
    </source>
</reference>
<comment type="caution">
    <text evidence="1">The sequence shown here is derived from an EMBL/GenBank/DDBJ whole genome shotgun (WGS) entry which is preliminary data.</text>
</comment>
<dbReference type="InterPro" id="IPR008480">
    <property type="entry name" value="DUF761_pln"/>
</dbReference>
<proteinExistence type="predicted"/>
<evidence type="ECO:0000313" key="2">
    <source>
        <dbReference type="Proteomes" id="UP000607653"/>
    </source>
</evidence>
<dbReference type="AlphaFoldDB" id="A0A822XYH1"/>
<accession>A0A822XYH1</accession>
<dbReference type="EMBL" id="DUZY01000002">
    <property type="protein sequence ID" value="DAD26674.1"/>
    <property type="molecule type" value="Genomic_DNA"/>
</dbReference>
<sequence length="46" mass="5363">MFPCQEEKGNIDLKAEKFTANFYEQIKLQGQISYLQYNDMLTRGAS</sequence>
<keyword evidence="2" id="KW-1185">Reference proteome</keyword>
<gene>
    <name evidence="1" type="ORF">HUJ06_028142</name>
</gene>
<organism evidence="1 2">
    <name type="scientific">Nelumbo nucifera</name>
    <name type="common">Sacred lotus</name>
    <dbReference type="NCBI Taxonomy" id="4432"/>
    <lineage>
        <taxon>Eukaryota</taxon>
        <taxon>Viridiplantae</taxon>
        <taxon>Streptophyta</taxon>
        <taxon>Embryophyta</taxon>
        <taxon>Tracheophyta</taxon>
        <taxon>Spermatophyta</taxon>
        <taxon>Magnoliopsida</taxon>
        <taxon>Proteales</taxon>
        <taxon>Nelumbonaceae</taxon>
        <taxon>Nelumbo</taxon>
    </lineage>
</organism>
<dbReference type="Pfam" id="PF05553">
    <property type="entry name" value="DUF761"/>
    <property type="match status" value="1"/>
</dbReference>